<protein>
    <recommendedName>
        <fullName evidence="5 7">Adenylate kinase</fullName>
        <shortName evidence="5">AK</shortName>
        <ecNumber evidence="5 7">2.7.4.3</ecNumber>
    </recommendedName>
    <alternativeName>
        <fullName evidence="5">ATP-AMP transphosphorylase</fullName>
    </alternativeName>
    <alternativeName>
        <fullName evidence="5">ATP:AMP phosphotransferase</fullName>
    </alternativeName>
    <alternativeName>
        <fullName evidence="5">Adenylate monophosphate kinase</fullName>
    </alternativeName>
</protein>
<dbReference type="AlphaFoldDB" id="A0A7K1FJZ1"/>
<dbReference type="Proteomes" id="UP000460221">
    <property type="component" value="Unassembled WGS sequence"/>
</dbReference>
<dbReference type="EMBL" id="WLYK01000003">
    <property type="protein sequence ID" value="MTD14390.1"/>
    <property type="molecule type" value="Genomic_DNA"/>
</dbReference>
<dbReference type="NCBIfam" id="NF001381">
    <property type="entry name" value="PRK00279.1-3"/>
    <property type="match status" value="1"/>
</dbReference>
<keyword evidence="4 5" id="KW-0418">Kinase</keyword>
<keyword evidence="5 7" id="KW-0067">ATP-binding</keyword>
<feature type="binding site" evidence="5">
    <location>
        <begin position="57"/>
        <end position="59"/>
    </location>
    <ligand>
        <name>AMP</name>
        <dbReference type="ChEBI" id="CHEBI:456215"/>
    </ligand>
</feature>
<dbReference type="GO" id="GO:0005737">
    <property type="term" value="C:cytoplasm"/>
    <property type="evidence" value="ECO:0007669"/>
    <property type="project" value="UniProtKB-SubCell"/>
</dbReference>
<dbReference type="GO" id="GO:0004017">
    <property type="term" value="F:AMP kinase activity"/>
    <property type="evidence" value="ECO:0007669"/>
    <property type="project" value="UniProtKB-UniRule"/>
</dbReference>
<feature type="binding site" evidence="5">
    <location>
        <position position="140"/>
    </location>
    <ligand>
        <name>AMP</name>
        <dbReference type="ChEBI" id="CHEBI:456215"/>
    </ligand>
</feature>
<evidence type="ECO:0000256" key="1">
    <source>
        <dbReference type="ARBA" id="ARBA00022679"/>
    </source>
</evidence>
<comment type="domain">
    <text evidence="5">Consists of three domains, a large central CORE domain and two small peripheral domains, NMPbind and LID, which undergo movements during catalysis. The LID domain closes over the site of phosphoryl transfer upon ATP binding. Assembling and dissambling the active center during each catalytic cycle provides an effective means to prevent ATP hydrolysis.</text>
</comment>
<comment type="similarity">
    <text evidence="5 6">Belongs to the adenylate kinase family.</text>
</comment>
<evidence type="ECO:0000256" key="5">
    <source>
        <dbReference type="HAMAP-Rule" id="MF_00235"/>
    </source>
</evidence>
<sequence>MRLLIVGPQGAGKGTQAELLTKAVGIPHVSTGDLFRANISGNTPLGQKVKAIMDAGQLVPDEVTQDMLVDRLAQPDAEVGFLLDGFPRNISQASWLEGVLAERGTPIKCVLLVDAPDEVLRERMTARGRSDDTPESIDRRLAIYHAETSPLIEFYGEKVARIDGVGEIHEVQERIRKAIDALD</sequence>
<dbReference type="PRINTS" id="PR00094">
    <property type="entry name" value="ADENYLTKNASE"/>
</dbReference>
<keyword evidence="5" id="KW-0963">Cytoplasm</keyword>
<dbReference type="RefSeq" id="WP_154768426.1">
    <property type="nucleotide sequence ID" value="NZ_WLYK01000003.1"/>
</dbReference>
<comment type="pathway">
    <text evidence="5">Purine metabolism; AMP biosynthesis via salvage pathway; AMP from ADP: step 1/1.</text>
</comment>
<dbReference type="PROSITE" id="PS00113">
    <property type="entry name" value="ADENYLATE_KINASE"/>
    <property type="match status" value="1"/>
</dbReference>
<dbReference type="EC" id="2.7.4.3" evidence="5 7"/>
<feature type="binding site" evidence="5">
    <location>
        <begin position="85"/>
        <end position="88"/>
    </location>
    <ligand>
        <name>AMP</name>
        <dbReference type="ChEBI" id="CHEBI:456215"/>
    </ligand>
</feature>
<name>A0A7K1FJZ1_9ACTN</name>
<evidence type="ECO:0000256" key="3">
    <source>
        <dbReference type="ARBA" id="ARBA00022741"/>
    </source>
</evidence>
<accession>A0A7K1FJZ1</accession>
<keyword evidence="9" id="KW-1185">Reference proteome</keyword>
<reference evidence="8 9" key="1">
    <citation type="submission" date="2019-11" db="EMBL/GenBank/DDBJ databases">
        <authorList>
            <person name="Jiang L.-Q."/>
        </authorList>
    </citation>
    <scope>NUCLEOTIDE SEQUENCE [LARGE SCALE GENOMIC DNA]</scope>
    <source>
        <strain evidence="8 9">YIM 132087</strain>
    </source>
</reference>
<dbReference type="InterPro" id="IPR027417">
    <property type="entry name" value="P-loop_NTPase"/>
</dbReference>
<feature type="binding site" evidence="5">
    <location>
        <begin position="10"/>
        <end position="15"/>
    </location>
    <ligand>
        <name>ATP</name>
        <dbReference type="ChEBI" id="CHEBI:30616"/>
    </ligand>
</feature>
<comment type="subcellular location">
    <subcellularLocation>
        <location evidence="5 7">Cytoplasm</location>
    </subcellularLocation>
</comment>
<feature type="binding site" evidence="5">
    <location>
        <position position="166"/>
    </location>
    <ligand>
        <name>ATP</name>
        <dbReference type="ChEBI" id="CHEBI:30616"/>
    </ligand>
</feature>
<dbReference type="InterPro" id="IPR000850">
    <property type="entry name" value="Adenylat/UMP-CMP_kin"/>
</dbReference>
<dbReference type="UniPathway" id="UPA00588">
    <property type="reaction ID" value="UER00649"/>
</dbReference>
<comment type="caution">
    <text evidence="8">The sequence shown here is derived from an EMBL/GenBank/DDBJ whole genome shotgun (WGS) entry which is preliminary data.</text>
</comment>
<comment type="catalytic activity">
    <reaction evidence="5 7">
        <text>AMP + ATP = 2 ADP</text>
        <dbReference type="Rhea" id="RHEA:12973"/>
        <dbReference type="ChEBI" id="CHEBI:30616"/>
        <dbReference type="ChEBI" id="CHEBI:456215"/>
        <dbReference type="ChEBI" id="CHEBI:456216"/>
        <dbReference type="EC" id="2.7.4.3"/>
    </reaction>
</comment>
<dbReference type="GO" id="GO:0044209">
    <property type="term" value="P:AMP salvage"/>
    <property type="evidence" value="ECO:0007669"/>
    <property type="project" value="UniProtKB-UniRule"/>
</dbReference>
<dbReference type="GO" id="GO:0005524">
    <property type="term" value="F:ATP binding"/>
    <property type="evidence" value="ECO:0007669"/>
    <property type="project" value="UniProtKB-UniRule"/>
</dbReference>
<comment type="caution">
    <text evidence="5">Lacks conserved residue(s) required for the propagation of feature annotation.</text>
</comment>
<feature type="binding site" evidence="5">
    <location>
        <position position="31"/>
    </location>
    <ligand>
        <name>AMP</name>
        <dbReference type="ChEBI" id="CHEBI:456215"/>
    </ligand>
</feature>
<dbReference type="PANTHER" id="PTHR23359">
    <property type="entry name" value="NUCLEOTIDE KINASE"/>
    <property type="match status" value="1"/>
</dbReference>
<keyword evidence="1 5" id="KW-0808">Transferase</keyword>
<organism evidence="8 9">
    <name type="scientific">Nakamurella alba</name>
    <dbReference type="NCBI Taxonomy" id="2665158"/>
    <lineage>
        <taxon>Bacteria</taxon>
        <taxon>Bacillati</taxon>
        <taxon>Actinomycetota</taxon>
        <taxon>Actinomycetes</taxon>
        <taxon>Nakamurellales</taxon>
        <taxon>Nakamurellaceae</taxon>
        <taxon>Nakamurella</taxon>
    </lineage>
</organism>
<evidence type="ECO:0000256" key="4">
    <source>
        <dbReference type="ARBA" id="ARBA00022777"/>
    </source>
</evidence>
<dbReference type="InterPro" id="IPR033690">
    <property type="entry name" value="Adenylat_kinase_CS"/>
</dbReference>
<keyword evidence="2 5" id="KW-0545">Nucleotide biosynthesis</keyword>
<comment type="subunit">
    <text evidence="5 7">Monomer.</text>
</comment>
<dbReference type="Pfam" id="PF00406">
    <property type="entry name" value="ADK"/>
    <property type="match status" value="1"/>
</dbReference>
<dbReference type="NCBIfam" id="NF011104">
    <property type="entry name" value="PRK14531.1"/>
    <property type="match status" value="1"/>
</dbReference>
<feature type="region of interest" description="NMP" evidence="5">
    <location>
        <begin position="30"/>
        <end position="59"/>
    </location>
</feature>
<evidence type="ECO:0000313" key="8">
    <source>
        <dbReference type="EMBL" id="MTD14390.1"/>
    </source>
</evidence>
<dbReference type="HAMAP" id="MF_00235">
    <property type="entry name" value="Adenylate_kinase_Adk"/>
    <property type="match status" value="1"/>
</dbReference>
<evidence type="ECO:0000256" key="7">
    <source>
        <dbReference type="RuleBase" id="RU003331"/>
    </source>
</evidence>
<dbReference type="NCBIfam" id="NF011100">
    <property type="entry name" value="PRK14527.1"/>
    <property type="match status" value="1"/>
</dbReference>
<evidence type="ECO:0000313" key="9">
    <source>
        <dbReference type="Proteomes" id="UP000460221"/>
    </source>
</evidence>
<feature type="binding site" evidence="5">
    <location>
        <position position="92"/>
    </location>
    <ligand>
        <name>AMP</name>
        <dbReference type="ChEBI" id="CHEBI:456215"/>
    </ligand>
</feature>
<comment type="function">
    <text evidence="5">Catalyzes the reversible transfer of the terminal phosphate group between ATP and AMP. Plays an important role in cellular energy homeostasis and in adenine nucleotide metabolism.</text>
</comment>
<dbReference type="CDD" id="cd01428">
    <property type="entry name" value="ADK"/>
    <property type="match status" value="1"/>
</dbReference>
<evidence type="ECO:0000256" key="2">
    <source>
        <dbReference type="ARBA" id="ARBA00022727"/>
    </source>
</evidence>
<feature type="binding site" evidence="5">
    <location>
        <position position="36"/>
    </location>
    <ligand>
        <name>AMP</name>
        <dbReference type="ChEBI" id="CHEBI:456215"/>
    </ligand>
</feature>
<dbReference type="Gene3D" id="3.40.50.300">
    <property type="entry name" value="P-loop containing nucleotide triphosphate hydrolases"/>
    <property type="match status" value="1"/>
</dbReference>
<gene>
    <name evidence="5" type="primary">adk</name>
    <name evidence="8" type="ORF">GIS00_10555</name>
</gene>
<keyword evidence="3 5" id="KW-0547">Nucleotide-binding</keyword>
<feature type="binding site" evidence="5">
    <location>
        <position position="127"/>
    </location>
    <ligand>
        <name>ATP</name>
        <dbReference type="ChEBI" id="CHEBI:30616"/>
    </ligand>
</feature>
<evidence type="ECO:0000256" key="6">
    <source>
        <dbReference type="RuleBase" id="RU003330"/>
    </source>
</evidence>
<proteinExistence type="inferred from homology"/>
<dbReference type="SUPFAM" id="SSF52540">
    <property type="entry name" value="P-loop containing nucleoside triphosphate hydrolases"/>
    <property type="match status" value="1"/>
</dbReference>
<feature type="binding site" evidence="5">
    <location>
        <position position="129"/>
    </location>
    <ligand>
        <name>AMP</name>
        <dbReference type="ChEBI" id="CHEBI:456215"/>
    </ligand>
</feature>